<evidence type="ECO:0000313" key="3">
    <source>
        <dbReference type="EMBL" id="UQC88900.1"/>
    </source>
</evidence>
<keyword evidence="2" id="KW-0812">Transmembrane</keyword>
<dbReference type="EMBL" id="CP019479">
    <property type="protein sequence ID" value="UQC88900.1"/>
    <property type="molecule type" value="Genomic_DNA"/>
</dbReference>
<proteinExistence type="predicted"/>
<name>A0A9Q8T4Z1_9PEZI</name>
<evidence type="ECO:0000256" key="1">
    <source>
        <dbReference type="SAM" id="MobiDB-lite"/>
    </source>
</evidence>
<keyword evidence="4" id="KW-1185">Reference proteome</keyword>
<evidence type="ECO:0000313" key="4">
    <source>
        <dbReference type="Proteomes" id="UP000830671"/>
    </source>
</evidence>
<dbReference type="RefSeq" id="XP_049150501.1">
    <property type="nucleotide sequence ID" value="XM_049293355.1"/>
</dbReference>
<organism evidence="3 4">
    <name type="scientific">Colletotrichum lupini</name>
    <dbReference type="NCBI Taxonomy" id="145971"/>
    <lineage>
        <taxon>Eukaryota</taxon>
        <taxon>Fungi</taxon>
        <taxon>Dikarya</taxon>
        <taxon>Ascomycota</taxon>
        <taxon>Pezizomycotina</taxon>
        <taxon>Sordariomycetes</taxon>
        <taxon>Hypocreomycetidae</taxon>
        <taxon>Glomerellales</taxon>
        <taxon>Glomerellaceae</taxon>
        <taxon>Colletotrichum</taxon>
        <taxon>Colletotrichum acutatum species complex</taxon>
    </lineage>
</organism>
<sequence>MGFSKEHKILAHFQSTLRKRNKNTATFKYTIATEYQKVRLQTHPNETIPHPATIGSLPSLLEFSSQPFTFPESLLHLRVSFFPPLSPPASPPPTLPNHPHSRQIPITSPISHALSWTLLDRLAVKCLPCTAAHEGTALRCTPTTPTLKHRRPPPHGTTDGVRLLRYNHEYLLPLVALSLLPYEYKLGQTDFRETVQSIISHISLLSPPPRAHRLFLQAAPRTHTHTHTHCIPTLSLYEYISHIPRQPTLRIGITSSSSSSRSRSHSCIPLLPSFTPPSSQSSNRSAELAVPSRYFALTGSTRRSAHFFPRVCLGAQAAFQPSARSVYPKSVLPKAQVKTKTPTAHACPYIDTFFAQRSRHLEINHCNLAGGPPAVAAAPTTAPSPSWKYSSSSDFDSILTRIPFFSVPSPFPLLPHPPGLFRTALNLLKPAGYNRRDPTTHVPHTHTLLRLYIQIHRLETAVPVALAVAARCLRRRYRSSTLVRTVRTSYSIDFNLVAHSRPLPLPSYPIHDPHPHPVPICPPHPSPHPTLSLVRRFLSTNGADKASLPQPSPVPIPAEPGLVQESTPETQTHNTHRVKARQILNRSLPVITGVSVRFIIYSIFIFLHFPFLTFGFRFLGFLLALALSCVGNEPATLCTSSPHRFFTATTLLVYFFAIALAYCKSCGIDAESDLGNLAQKQQFLPSSSLLPNPPCLTDSAPKSRPT</sequence>
<reference evidence="3" key="1">
    <citation type="journal article" date="2021" name="Mol. Plant Microbe Interact.">
        <title>Complete Genome Sequence of the Plant-Pathogenic Fungus Colletotrichum lupini.</title>
        <authorList>
            <person name="Baroncelli R."/>
            <person name="Pensec F."/>
            <person name="Da Lio D."/>
            <person name="Boufleur T."/>
            <person name="Vicente I."/>
            <person name="Sarrocco S."/>
            <person name="Picot A."/>
            <person name="Baraldi E."/>
            <person name="Sukno S."/>
            <person name="Thon M."/>
            <person name="Le Floch G."/>
        </authorList>
    </citation>
    <scope>NUCLEOTIDE SEQUENCE</scope>
    <source>
        <strain evidence="3">IMI 504893</strain>
    </source>
</reference>
<feature type="transmembrane region" description="Helical" evidence="2">
    <location>
        <begin position="614"/>
        <end position="632"/>
    </location>
</feature>
<dbReference type="GeneID" id="73348365"/>
<feature type="compositionally biased region" description="Polar residues" evidence="1">
    <location>
        <begin position="564"/>
        <end position="573"/>
    </location>
</feature>
<feature type="transmembrane region" description="Helical" evidence="2">
    <location>
        <begin position="587"/>
        <end position="608"/>
    </location>
</feature>
<dbReference type="AlphaFoldDB" id="A0A9Q8T4Z1"/>
<protein>
    <submittedName>
        <fullName evidence="3">Uncharacterized protein</fullName>
    </submittedName>
</protein>
<feature type="transmembrane region" description="Helical" evidence="2">
    <location>
        <begin position="644"/>
        <end position="662"/>
    </location>
</feature>
<keyword evidence="2" id="KW-0472">Membrane</keyword>
<dbReference type="KEGG" id="clup:CLUP02_14427"/>
<feature type="region of interest" description="Disordered" evidence="1">
    <location>
        <begin position="544"/>
        <end position="578"/>
    </location>
</feature>
<evidence type="ECO:0000256" key="2">
    <source>
        <dbReference type="SAM" id="Phobius"/>
    </source>
</evidence>
<keyword evidence="2" id="KW-1133">Transmembrane helix</keyword>
<accession>A0A9Q8T4Z1</accession>
<dbReference type="Proteomes" id="UP000830671">
    <property type="component" value="Chromosome 7"/>
</dbReference>
<gene>
    <name evidence="3" type="ORF">CLUP02_14427</name>
</gene>